<dbReference type="Proteomes" id="UP000030750">
    <property type="component" value="Unassembled WGS sequence"/>
</dbReference>
<accession>U6LU57</accession>
<sequence length="468" mass="51130">MWVFDDAAADVASSELHSEHAAPSREHLQQQGQAVLASADKISTGSSGSPYAVHESEADGASPLSVLESVLAEASHDPEGFLPDDWLQSQEAEALEEALGMMASDETASAWPSSSEEPKGTAMGHSSLRAATSGGRMDAEALPMPEQPQSDSSREKIEASHGALRMPSTEPPVTPSDGLATSALESSVLRNILLSKSDDSTTLSSSEITDEALAETDGQAAQAHTATLYLLASFPSLPQLLMGVSDELIVTHPFYRHPEMQLRLSTRTFSLDTASCFRTRRQDVVMLLADCKHLLKKPWLNTKEFDLLMEYAERLCGYASGRMPVASTVKTPVGGLGRMFIVLDTLYCAAEALGQSSRKKEWWPMVANHIKGAGYHRKSNDVIRGKRTWSYPILSALRAALSYYRMGQRPPPRLVVNLKLALFLSPSPVFQKSVWDPWRQDAEEWLESIKATIQKNKQSTDGSTGRRL</sequence>
<reference evidence="2" key="2">
    <citation type="submission" date="2013-10" db="EMBL/GenBank/DDBJ databases">
        <authorList>
            <person name="Aslett M."/>
        </authorList>
    </citation>
    <scope>NUCLEOTIDE SEQUENCE [LARGE SCALE GENOMIC DNA]</scope>
    <source>
        <strain evidence="2">Houghton</strain>
    </source>
</reference>
<feature type="region of interest" description="Disordered" evidence="1">
    <location>
        <begin position="103"/>
        <end position="179"/>
    </location>
</feature>
<organism evidence="2 3">
    <name type="scientific">Eimeria brunetti</name>
    <dbReference type="NCBI Taxonomy" id="51314"/>
    <lineage>
        <taxon>Eukaryota</taxon>
        <taxon>Sar</taxon>
        <taxon>Alveolata</taxon>
        <taxon>Apicomplexa</taxon>
        <taxon>Conoidasida</taxon>
        <taxon>Coccidia</taxon>
        <taxon>Eucoccidiorida</taxon>
        <taxon>Eimeriorina</taxon>
        <taxon>Eimeriidae</taxon>
        <taxon>Eimeria</taxon>
    </lineage>
</organism>
<dbReference type="AlphaFoldDB" id="U6LU57"/>
<dbReference type="VEuPathDB" id="ToxoDB:EBH_0002850"/>
<reference evidence="2" key="1">
    <citation type="submission" date="2013-10" db="EMBL/GenBank/DDBJ databases">
        <title>Genomic analysis of the causative agents of coccidiosis in chickens.</title>
        <authorList>
            <person name="Reid A.J."/>
            <person name="Blake D."/>
            <person name="Billington K."/>
            <person name="Browne H."/>
            <person name="Dunn M."/>
            <person name="Hung S."/>
            <person name="Kawahara F."/>
            <person name="Miranda-Saavedra D."/>
            <person name="Mourier T."/>
            <person name="Nagra H."/>
            <person name="Otto T.D."/>
            <person name="Rawlings N."/>
            <person name="Sanchez A."/>
            <person name="Sanders M."/>
            <person name="Subramaniam C."/>
            <person name="Tay Y."/>
            <person name="Dear P."/>
            <person name="Doerig C."/>
            <person name="Gruber A."/>
            <person name="Parkinson J."/>
            <person name="Shirley M."/>
            <person name="Wan K.L."/>
            <person name="Berriman M."/>
            <person name="Tomley F."/>
            <person name="Pain A."/>
        </authorList>
    </citation>
    <scope>NUCLEOTIDE SEQUENCE [LARGE SCALE GENOMIC DNA]</scope>
    <source>
        <strain evidence="2">Houghton</strain>
    </source>
</reference>
<protein>
    <submittedName>
        <fullName evidence="2">Uncharacterized protein</fullName>
    </submittedName>
</protein>
<name>U6LU57_9EIME</name>
<evidence type="ECO:0000313" key="3">
    <source>
        <dbReference type="Proteomes" id="UP000030750"/>
    </source>
</evidence>
<feature type="compositionally biased region" description="Basic and acidic residues" evidence="1">
    <location>
        <begin position="16"/>
        <end position="28"/>
    </location>
</feature>
<feature type="region of interest" description="Disordered" evidence="1">
    <location>
        <begin position="14"/>
        <end position="60"/>
    </location>
</feature>
<evidence type="ECO:0000256" key="1">
    <source>
        <dbReference type="SAM" id="MobiDB-lite"/>
    </source>
</evidence>
<keyword evidence="3" id="KW-1185">Reference proteome</keyword>
<gene>
    <name evidence="2" type="ORF">EBH_0002850</name>
</gene>
<evidence type="ECO:0000313" key="2">
    <source>
        <dbReference type="EMBL" id="CDJ52129.1"/>
    </source>
</evidence>
<dbReference type="EMBL" id="HG713077">
    <property type="protein sequence ID" value="CDJ52129.1"/>
    <property type="molecule type" value="Genomic_DNA"/>
</dbReference>
<dbReference type="OrthoDB" id="347188at2759"/>
<proteinExistence type="predicted"/>
<feature type="compositionally biased region" description="Polar residues" evidence="1">
    <location>
        <begin position="106"/>
        <end position="115"/>
    </location>
</feature>